<evidence type="ECO:0000256" key="4">
    <source>
        <dbReference type="ARBA" id="ARBA00023015"/>
    </source>
</evidence>
<comment type="subunit">
    <text evidence="9">Part of the SNAPc complex composed of 5 subunits: SNAPC1, SNAPC2, SNAPC3, SNAPC4 and SNAPC5. SNAPC3 interacts with SNAPC1.</text>
</comment>
<name>A0A3B3SSC6_9TELE</name>
<dbReference type="RefSeq" id="XP_023655186.1">
    <property type="nucleotide sequence ID" value="XM_023799418.2"/>
</dbReference>
<organism evidence="11 12">
    <name type="scientific">Paramormyrops kingsleyae</name>
    <dbReference type="NCBI Taxonomy" id="1676925"/>
    <lineage>
        <taxon>Eukaryota</taxon>
        <taxon>Metazoa</taxon>
        <taxon>Chordata</taxon>
        <taxon>Craniata</taxon>
        <taxon>Vertebrata</taxon>
        <taxon>Euteleostomi</taxon>
        <taxon>Actinopterygii</taxon>
        <taxon>Neopterygii</taxon>
        <taxon>Teleostei</taxon>
        <taxon>Osteoglossocephala</taxon>
        <taxon>Osteoglossomorpha</taxon>
        <taxon>Osteoglossiformes</taxon>
        <taxon>Mormyridae</taxon>
        <taxon>Paramormyrops</taxon>
    </lineage>
</organism>
<dbReference type="AlphaFoldDB" id="A0A3B3SSC6"/>
<dbReference type="Ensembl" id="ENSPKIT00000014111.1">
    <property type="protein sequence ID" value="ENSPKIP00000033225.1"/>
    <property type="gene ID" value="ENSPKIG00000013017.1"/>
</dbReference>
<dbReference type="GO" id="GO:0001046">
    <property type="term" value="F:core promoter sequence-specific DNA binding"/>
    <property type="evidence" value="ECO:0007669"/>
    <property type="project" value="TreeGrafter"/>
</dbReference>
<evidence type="ECO:0000256" key="8">
    <source>
        <dbReference type="ARBA" id="ARBA00025193"/>
    </source>
</evidence>
<dbReference type="GO" id="GO:0019185">
    <property type="term" value="C:snRNA-activating protein complex"/>
    <property type="evidence" value="ECO:0007669"/>
    <property type="project" value="TreeGrafter"/>
</dbReference>
<evidence type="ECO:0000256" key="2">
    <source>
        <dbReference type="ARBA" id="ARBA00010410"/>
    </source>
</evidence>
<evidence type="ECO:0000256" key="7">
    <source>
        <dbReference type="ARBA" id="ARBA00023242"/>
    </source>
</evidence>
<evidence type="ECO:0000256" key="6">
    <source>
        <dbReference type="ARBA" id="ARBA00023163"/>
    </source>
</evidence>
<dbReference type="GeneTree" id="ENSGT00390000005708"/>
<evidence type="ECO:0000256" key="1">
    <source>
        <dbReference type="ARBA" id="ARBA00004123"/>
    </source>
</evidence>
<dbReference type="GO" id="GO:0003681">
    <property type="term" value="F:bent DNA binding"/>
    <property type="evidence" value="ECO:0007669"/>
    <property type="project" value="TreeGrafter"/>
</dbReference>
<dbReference type="GO" id="GO:0001006">
    <property type="term" value="F:RNA polymerase III type 3 promoter sequence-specific DNA binding"/>
    <property type="evidence" value="ECO:0007669"/>
    <property type="project" value="TreeGrafter"/>
</dbReference>
<dbReference type="STRING" id="1676925.ENSPKIP00000033225"/>
<dbReference type="PANTHER" id="PTHR13421:SF16">
    <property type="entry name" value="SNRNA-ACTIVATING PROTEIN COMPLEX SUBUNIT 3"/>
    <property type="match status" value="1"/>
</dbReference>
<evidence type="ECO:0000256" key="9">
    <source>
        <dbReference type="ARBA" id="ARBA00025958"/>
    </source>
</evidence>
<evidence type="ECO:0000256" key="5">
    <source>
        <dbReference type="ARBA" id="ARBA00023125"/>
    </source>
</evidence>
<keyword evidence="7" id="KW-0539">Nucleus</keyword>
<evidence type="ECO:0000313" key="11">
    <source>
        <dbReference type="Ensembl" id="ENSPKIP00000033225.1"/>
    </source>
</evidence>
<dbReference type="GO" id="GO:0042795">
    <property type="term" value="P:snRNA transcription by RNA polymerase II"/>
    <property type="evidence" value="ECO:0007669"/>
    <property type="project" value="TreeGrafter"/>
</dbReference>
<keyword evidence="5" id="KW-0238">DNA-binding</keyword>
<reference evidence="11" key="1">
    <citation type="submission" date="2025-08" db="UniProtKB">
        <authorList>
            <consortium name="Ensembl"/>
        </authorList>
    </citation>
    <scope>IDENTIFICATION</scope>
</reference>
<evidence type="ECO:0000313" key="12">
    <source>
        <dbReference type="Proteomes" id="UP000261540"/>
    </source>
</evidence>
<dbReference type="Proteomes" id="UP000261540">
    <property type="component" value="Unplaced"/>
</dbReference>
<protein>
    <recommendedName>
        <fullName evidence="3">snRNA-activating protein complex subunit 3</fullName>
    </recommendedName>
    <alternativeName>
        <fullName evidence="10">Small nuclear RNA-activating complex polypeptide 3</fullName>
    </alternativeName>
</protein>
<dbReference type="GeneID" id="111837391"/>
<keyword evidence="4" id="KW-0805">Transcription regulation</keyword>
<dbReference type="GO" id="GO:0042796">
    <property type="term" value="P:snRNA transcription by RNA polymerase III"/>
    <property type="evidence" value="ECO:0007669"/>
    <property type="project" value="TreeGrafter"/>
</dbReference>
<sequence length="383" mass="44394">MAEAGDSVGRSEDENVPTYENVDVNSKIFRVGTFGRLWTEKLRPSDFSFQDGDEEAEDAAFSLDMGITPQTLREIKEICSPDTLKSGTETVQTEIVPAEPILRTLRLRKRRQDYQETLQRDFSDRQNIHASELEGLAAGKKPMDPKYLVPEGEIILSVNVLYPAIFQRFRFTRQHQTLRVLGSQKLTQLRDAICCVSDLQVNGEFGNTPDMVPEFISKDLYKSAFFFFEGVFYNDFRYPECIDLSKTIVDWTKTHDFPPFQSRKMEETLFSDLRLKVGYPYQYCHQGDCEHVVLITDIRIAHQDDCLDMNLYPLLAYKHRVKTRKCSVCHMYISRWITTNDSLAPMDPCLFCEQCFRMLHYDKQGNKLCDFLAYPYVDPGAFN</sequence>
<dbReference type="PANTHER" id="PTHR13421">
    <property type="entry name" value="SNRNA-ACTIVATING PROTEIN COMPLEX SUBUNIT 3"/>
    <property type="match status" value="1"/>
</dbReference>
<comment type="function">
    <text evidence="8">Part of the SNAPc complex required for the transcription of both RNA polymerase II and III small-nuclear RNA genes. Binds to the proximal sequence element (PSE), a non-TATA-box basal promoter element common to these 2 types of genes. Recruits TBP and BRF2 to the U6 snRNA TATA box.</text>
</comment>
<evidence type="ECO:0000256" key="3">
    <source>
        <dbReference type="ARBA" id="ARBA00013634"/>
    </source>
</evidence>
<comment type="similarity">
    <text evidence="2">Belongs to the SNAPC3/SRD2 family.</text>
</comment>
<dbReference type="GO" id="GO:0005634">
    <property type="term" value="C:nucleus"/>
    <property type="evidence" value="ECO:0007669"/>
    <property type="project" value="UniProtKB-SubCell"/>
</dbReference>
<dbReference type="Pfam" id="PF12251">
    <property type="entry name" value="SNAPC3"/>
    <property type="match status" value="1"/>
</dbReference>
<proteinExistence type="inferred from homology"/>
<keyword evidence="12" id="KW-1185">Reference proteome</keyword>
<accession>A0A3B3SSC6</accession>
<reference evidence="11" key="2">
    <citation type="submission" date="2025-09" db="UniProtKB">
        <authorList>
            <consortium name="Ensembl"/>
        </authorList>
    </citation>
    <scope>IDENTIFICATION</scope>
</reference>
<dbReference type="GO" id="GO:0000978">
    <property type="term" value="F:RNA polymerase II cis-regulatory region sequence-specific DNA binding"/>
    <property type="evidence" value="ECO:0007669"/>
    <property type="project" value="TreeGrafter"/>
</dbReference>
<dbReference type="OrthoDB" id="46583at2759"/>
<keyword evidence="6" id="KW-0804">Transcription</keyword>
<comment type="subcellular location">
    <subcellularLocation>
        <location evidence="1">Nucleus</location>
    </subcellularLocation>
</comment>
<evidence type="ECO:0000256" key="10">
    <source>
        <dbReference type="ARBA" id="ARBA00029606"/>
    </source>
</evidence>
<dbReference type="InterPro" id="IPR022042">
    <property type="entry name" value="snRNA-activating_su3"/>
</dbReference>